<dbReference type="EMBL" id="MLAK01001144">
    <property type="protein sequence ID" value="OHS97004.1"/>
    <property type="molecule type" value="Genomic_DNA"/>
</dbReference>
<evidence type="ECO:0000313" key="2">
    <source>
        <dbReference type="Proteomes" id="UP000179807"/>
    </source>
</evidence>
<sequence>MNRRKWTDHFQASVHSNMSLMSDIDFAKTCSFIVSSEIYSTNPCFVDKAEETIEETEYQKTVNTYLNSISGPNRAREREFFRIPLFEEKKSPFDIFIQIPNWQSYWCPEILQNNIESNVPWTHENPPKCNVEISNKYFFHSGDIGYNPEEF</sequence>
<keyword evidence="2" id="KW-1185">Reference proteome</keyword>
<organism evidence="1 2">
    <name type="scientific">Tritrichomonas foetus</name>
    <dbReference type="NCBI Taxonomy" id="1144522"/>
    <lineage>
        <taxon>Eukaryota</taxon>
        <taxon>Metamonada</taxon>
        <taxon>Parabasalia</taxon>
        <taxon>Tritrichomonadida</taxon>
        <taxon>Tritrichomonadidae</taxon>
        <taxon>Tritrichomonas</taxon>
    </lineage>
</organism>
<dbReference type="GeneID" id="94845793"/>
<dbReference type="AlphaFoldDB" id="A0A1J4JII3"/>
<gene>
    <name evidence="1" type="ORF">TRFO_36865</name>
</gene>
<dbReference type="VEuPathDB" id="TrichDB:TRFO_36865"/>
<dbReference type="RefSeq" id="XP_068350141.1">
    <property type="nucleotide sequence ID" value="XM_068511089.1"/>
</dbReference>
<name>A0A1J4JII3_9EUKA</name>
<comment type="caution">
    <text evidence="1">The sequence shown here is derived from an EMBL/GenBank/DDBJ whole genome shotgun (WGS) entry which is preliminary data.</text>
</comment>
<evidence type="ECO:0000313" key="1">
    <source>
        <dbReference type="EMBL" id="OHS97004.1"/>
    </source>
</evidence>
<dbReference type="Proteomes" id="UP000179807">
    <property type="component" value="Unassembled WGS sequence"/>
</dbReference>
<accession>A0A1J4JII3</accession>
<reference evidence="1" key="1">
    <citation type="submission" date="2016-10" db="EMBL/GenBank/DDBJ databases">
        <authorList>
            <person name="Benchimol M."/>
            <person name="Almeida L.G."/>
            <person name="Vasconcelos A.T."/>
            <person name="Perreira-Neves A."/>
            <person name="Rosa I.A."/>
            <person name="Tasca T."/>
            <person name="Bogo M.R."/>
            <person name="de Souza W."/>
        </authorList>
    </citation>
    <scope>NUCLEOTIDE SEQUENCE [LARGE SCALE GENOMIC DNA]</scope>
    <source>
        <strain evidence="1">K</strain>
    </source>
</reference>
<proteinExistence type="predicted"/>
<protein>
    <submittedName>
        <fullName evidence="1">Uncharacterized protein</fullName>
    </submittedName>
</protein>